<dbReference type="InterPro" id="IPR006512">
    <property type="entry name" value="YidE_YbjL"/>
</dbReference>
<dbReference type="KEGG" id="nsm:JO391_12995"/>
<dbReference type="NCBIfam" id="TIGR01625">
    <property type="entry name" value="YidE_YbjL_dupl"/>
    <property type="match status" value="2"/>
</dbReference>
<dbReference type="InterPro" id="IPR006037">
    <property type="entry name" value="RCK_C"/>
</dbReference>
<keyword evidence="12" id="KW-1185">Reference proteome</keyword>
<dbReference type="EMBL" id="CP069370">
    <property type="protein sequence ID" value="QYZ68683.1"/>
    <property type="molecule type" value="Genomic_DNA"/>
</dbReference>
<reference evidence="11" key="1">
    <citation type="submission" date="2021-02" db="EMBL/GenBank/DDBJ databases">
        <title>Rhodobacter shimadae sp. nov., an aerobic anoxygenic phototrophic bacterium isolated from a hot spring.</title>
        <authorList>
            <person name="Muramatsu S."/>
            <person name="Haruta S."/>
            <person name="Hirose S."/>
            <person name="Hanada S."/>
        </authorList>
    </citation>
    <scope>NUCLEOTIDE SEQUENCE</scope>
    <source>
        <strain evidence="11">N10</strain>
    </source>
</reference>
<evidence type="ECO:0000256" key="2">
    <source>
        <dbReference type="ARBA" id="ARBA00009854"/>
    </source>
</evidence>
<proteinExistence type="inferred from homology"/>
<dbReference type="Pfam" id="PF06826">
    <property type="entry name" value="Asp-Al_Ex"/>
    <property type="match status" value="2"/>
</dbReference>
<dbReference type="GO" id="GO:0006813">
    <property type="term" value="P:potassium ion transport"/>
    <property type="evidence" value="ECO:0007669"/>
    <property type="project" value="UniProtKB-KW"/>
</dbReference>
<organism evidence="11 12">
    <name type="scientific">Neotabrizicola shimadae</name>
    <dbReference type="NCBI Taxonomy" id="2807096"/>
    <lineage>
        <taxon>Bacteria</taxon>
        <taxon>Pseudomonadati</taxon>
        <taxon>Pseudomonadota</taxon>
        <taxon>Alphaproteobacteria</taxon>
        <taxon>Rhodobacterales</taxon>
        <taxon>Paracoccaceae</taxon>
        <taxon>Neotabrizicola</taxon>
    </lineage>
</organism>
<feature type="transmembrane region" description="Helical" evidence="9">
    <location>
        <begin position="440"/>
        <end position="458"/>
    </location>
</feature>
<dbReference type="PROSITE" id="PS51202">
    <property type="entry name" value="RCK_C"/>
    <property type="match status" value="2"/>
</dbReference>
<comment type="similarity">
    <text evidence="2">Belongs to the AAE transporter (TC 2.A.81) family.</text>
</comment>
<evidence type="ECO:0000256" key="9">
    <source>
        <dbReference type="SAM" id="Phobius"/>
    </source>
</evidence>
<evidence type="ECO:0000256" key="7">
    <source>
        <dbReference type="ARBA" id="ARBA00022989"/>
    </source>
</evidence>
<feature type="transmembrane region" description="Helical" evidence="9">
    <location>
        <begin position="165"/>
        <end position="185"/>
    </location>
</feature>
<feature type="domain" description="RCK C-terminal" evidence="10">
    <location>
        <begin position="201"/>
        <end position="283"/>
    </location>
</feature>
<dbReference type="InterPro" id="IPR050144">
    <property type="entry name" value="AAE_transporter"/>
</dbReference>
<dbReference type="InterPro" id="IPR036721">
    <property type="entry name" value="RCK_C_sf"/>
</dbReference>
<accession>A0A8G1EC43</accession>
<evidence type="ECO:0000259" key="10">
    <source>
        <dbReference type="PROSITE" id="PS51202"/>
    </source>
</evidence>
<dbReference type="InterPro" id="IPR038770">
    <property type="entry name" value="Na+/solute_symporter_sf"/>
</dbReference>
<feature type="transmembrane region" description="Helical" evidence="9">
    <location>
        <begin position="100"/>
        <end position="122"/>
    </location>
</feature>
<evidence type="ECO:0000256" key="4">
    <source>
        <dbReference type="ARBA" id="ARBA00022475"/>
    </source>
</evidence>
<evidence type="ECO:0000256" key="1">
    <source>
        <dbReference type="ARBA" id="ARBA00004651"/>
    </source>
</evidence>
<feature type="domain" description="RCK C-terminal" evidence="10">
    <location>
        <begin position="284"/>
        <end position="368"/>
    </location>
</feature>
<evidence type="ECO:0000313" key="12">
    <source>
        <dbReference type="Proteomes" id="UP000826300"/>
    </source>
</evidence>
<feature type="transmembrane region" description="Helical" evidence="9">
    <location>
        <begin position="531"/>
        <end position="557"/>
    </location>
</feature>
<dbReference type="PANTHER" id="PTHR30445">
    <property type="entry name" value="K(+)_H(+) ANTIPORTER SUBUNIT KHTT"/>
    <property type="match status" value="1"/>
</dbReference>
<comment type="subcellular location">
    <subcellularLocation>
        <location evidence="1">Cell membrane</location>
        <topology evidence="1">Multi-pass membrane protein</topology>
    </subcellularLocation>
</comment>
<dbReference type="GO" id="GO:0008324">
    <property type="term" value="F:monoatomic cation transmembrane transporter activity"/>
    <property type="evidence" value="ECO:0007669"/>
    <property type="project" value="InterPro"/>
</dbReference>
<feature type="transmembrane region" description="Helical" evidence="9">
    <location>
        <begin position="74"/>
        <end position="93"/>
    </location>
</feature>
<dbReference type="Proteomes" id="UP000826300">
    <property type="component" value="Chromosome"/>
</dbReference>
<sequence>MVLALFSLSDVALAVAALALSATLGLLLGRLEYKGVGLGIGGVLFAGIVVGDLSARLGLDYNIEMLDFVREFGLILFVFTIGIQVGPGFFASLRRSGMQLNLAAAAVVLLGVAVTLTVHWVFAVPVPALVGLMSGAVTNTPGLGAATQTLADLGASQADVSQPSLGYAMTYPFGIAGILLSMMLVRQLAQVDVAAEAAAWDAQRRRGPSALPSLDVVIRNENFDGLTLGEVPGLFDQGVVASRMKSAGDLIVPRRDSRVRVGDVLHLVGPAERLHAMQLVLGTESEVALSTKGTQLSWTRMVVTDKHVCGRKLRSLGLTEEFGVTVSRILRAGTELPAEAEATLEFGDIVTVVGPKEALEQIRGVLGDQKQRLDQVDFPAVFIGIALGVLLGSLPVPIPGLPVPLKLGLAGGPLVAAILLGRLGRWGPFMWVMPPAVNHALREFGIVLFLAVVGLKSGDRFLDTLLHGDGLLWVGYGMLITLAPLLIVGLLARLVFGFNYLTLCGVLAGSMTDPPALAFANAQADSPAASIAYAAVYPLVMGLRIFAPQLIVLLLFVPA</sequence>
<dbReference type="SUPFAM" id="SSF116726">
    <property type="entry name" value="TrkA C-terminal domain-like"/>
    <property type="match status" value="2"/>
</dbReference>
<evidence type="ECO:0000256" key="5">
    <source>
        <dbReference type="ARBA" id="ARBA00022538"/>
    </source>
</evidence>
<keyword evidence="5" id="KW-0633">Potassium transport</keyword>
<keyword evidence="5" id="KW-0630">Potassium</keyword>
<feature type="transmembrane region" description="Helical" evidence="9">
    <location>
        <begin position="6"/>
        <end position="28"/>
    </location>
</feature>
<feature type="transmembrane region" description="Helical" evidence="9">
    <location>
        <begin position="35"/>
        <end position="54"/>
    </location>
</feature>
<keyword evidence="5" id="KW-0406">Ion transport</keyword>
<keyword evidence="3" id="KW-0813">Transport</keyword>
<dbReference type="Pfam" id="PF02080">
    <property type="entry name" value="TrkA_C"/>
    <property type="match status" value="1"/>
</dbReference>
<keyword evidence="7 9" id="KW-1133">Transmembrane helix</keyword>
<dbReference type="AlphaFoldDB" id="A0A8G1EC43"/>
<evidence type="ECO:0000313" key="11">
    <source>
        <dbReference type="EMBL" id="QYZ68683.1"/>
    </source>
</evidence>
<keyword evidence="8 9" id="KW-0472">Membrane</keyword>
<dbReference type="NCBIfam" id="NF003007">
    <property type="entry name" value="PRK03818.1"/>
    <property type="match status" value="1"/>
</dbReference>
<name>A0A8G1EC43_9RHOB</name>
<feature type="transmembrane region" description="Helical" evidence="9">
    <location>
        <begin position="498"/>
        <end position="519"/>
    </location>
</feature>
<dbReference type="PANTHER" id="PTHR30445:SF3">
    <property type="entry name" value="TRANSPORT PROTEIN YIDE-RELATED"/>
    <property type="match status" value="1"/>
</dbReference>
<evidence type="ECO:0000256" key="8">
    <source>
        <dbReference type="ARBA" id="ARBA00023136"/>
    </source>
</evidence>
<keyword evidence="4" id="KW-1003">Cell membrane</keyword>
<dbReference type="Gene3D" id="3.30.70.1450">
    <property type="entry name" value="Regulator of K+ conductance, C-terminal domain"/>
    <property type="match status" value="2"/>
</dbReference>
<protein>
    <submittedName>
        <fullName evidence="11">Transporter</fullName>
    </submittedName>
</protein>
<feature type="transmembrane region" description="Helical" evidence="9">
    <location>
        <begin position="470"/>
        <end position="491"/>
    </location>
</feature>
<evidence type="ECO:0000256" key="3">
    <source>
        <dbReference type="ARBA" id="ARBA00022448"/>
    </source>
</evidence>
<dbReference type="RefSeq" id="WP_220660906.1">
    <property type="nucleotide sequence ID" value="NZ_CP069370.1"/>
</dbReference>
<feature type="transmembrane region" description="Helical" evidence="9">
    <location>
        <begin position="403"/>
        <end position="420"/>
    </location>
</feature>
<evidence type="ECO:0000256" key="6">
    <source>
        <dbReference type="ARBA" id="ARBA00022692"/>
    </source>
</evidence>
<feature type="transmembrane region" description="Helical" evidence="9">
    <location>
        <begin position="378"/>
        <end position="397"/>
    </location>
</feature>
<dbReference type="GO" id="GO:0005886">
    <property type="term" value="C:plasma membrane"/>
    <property type="evidence" value="ECO:0007669"/>
    <property type="project" value="UniProtKB-SubCell"/>
</dbReference>
<gene>
    <name evidence="11" type="ORF">JO391_12995</name>
</gene>
<keyword evidence="6 9" id="KW-0812">Transmembrane</keyword>
<dbReference type="Gene3D" id="1.20.1530.20">
    <property type="match status" value="1"/>
</dbReference>